<dbReference type="GO" id="GO:0005886">
    <property type="term" value="C:plasma membrane"/>
    <property type="evidence" value="ECO:0007669"/>
    <property type="project" value="UniProtKB-SubCell"/>
</dbReference>
<evidence type="ECO:0000256" key="12">
    <source>
        <dbReference type="ARBA" id="ARBA00023012"/>
    </source>
</evidence>
<dbReference type="GO" id="GO:0000155">
    <property type="term" value="F:phosphorelay sensor kinase activity"/>
    <property type="evidence" value="ECO:0007669"/>
    <property type="project" value="InterPro"/>
</dbReference>
<name>A0A6B8RWJ2_9BACL</name>
<keyword evidence="18" id="KW-1185">Reference proteome</keyword>
<dbReference type="Pfam" id="PF00672">
    <property type="entry name" value="HAMP"/>
    <property type="match status" value="1"/>
</dbReference>
<evidence type="ECO:0000256" key="6">
    <source>
        <dbReference type="ARBA" id="ARBA00022679"/>
    </source>
</evidence>
<evidence type="ECO:0000259" key="15">
    <source>
        <dbReference type="PROSITE" id="PS50109"/>
    </source>
</evidence>
<evidence type="ECO:0000256" key="8">
    <source>
        <dbReference type="ARBA" id="ARBA00022741"/>
    </source>
</evidence>
<protein>
    <recommendedName>
        <fullName evidence="3">histidine kinase</fullName>
        <ecNumber evidence="3">2.7.13.3</ecNumber>
    </recommendedName>
</protein>
<dbReference type="SMART" id="SM00387">
    <property type="entry name" value="HATPase_c"/>
    <property type="match status" value="1"/>
</dbReference>
<evidence type="ECO:0000256" key="9">
    <source>
        <dbReference type="ARBA" id="ARBA00022777"/>
    </source>
</evidence>
<dbReference type="SMART" id="SM00304">
    <property type="entry name" value="HAMP"/>
    <property type="match status" value="1"/>
</dbReference>
<accession>A0A6B8RWJ2</accession>
<dbReference type="GO" id="GO:0005524">
    <property type="term" value="F:ATP binding"/>
    <property type="evidence" value="ECO:0007669"/>
    <property type="project" value="UniProtKB-KW"/>
</dbReference>
<feature type="domain" description="Histidine kinase" evidence="15">
    <location>
        <begin position="494"/>
        <end position="598"/>
    </location>
</feature>
<comment type="subcellular location">
    <subcellularLocation>
        <location evidence="2">Cell membrane</location>
        <topology evidence="2">Multi-pass membrane protein</topology>
    </subcellularLocation>
</comment>
<dbReference type="PANTHER" id="PTHR34220:SF11">
    <property type="entry name" value="SENSOR PROTEIN KINASE HPTS"/>
    <property type="match status" value="1"/>
</dbReference>
<dbReference type="RefSeq" id="WP_155704928.1">
    <property type="nucleotide sequence ID" value="NZ_CP034235.1"/>
</dbReference>
<dbReference type="Proteomes" id="UP000426246">
    <property type="component" value="Chromosome"/>
</dbReference>
<keyword evidence="10" id="KW-0067">ATP-binding</keyword>
<evidence type="ECO:0000256" key="3">
    <source>
        <dbReference type="ARBA" id="ARBA00012438"/>
    </source>
</evidence>
<feature type="domain" description="HAMP" evidence="16">
    <location>
        <begin position="332"/>
        <end position="384"/>
    </location>
</feature>
<keyword evidence="13 14" id="KW-0472">Membrane</keyword>
<feature type="transmembrane region" description="Helical" evidence="14">
    <location>
        <begin position="20"/>
        <end position="38"/>
    </location>
</feature>
<evidence type="ECO:0000259" key="16">
    <source>
        <dbReference type="PROSITE" id="PS50885"/>
    </source>
</evidence>
<dbReference type="Gene3D" id="3.30.565.10">
    <property type="entry name" value="Histidine kinase-like ATPase, C-terminal domain"/>
    <property type="match status" value="1"/>
</dbReference>
<keyword evidence="4" id="KW-1003">Cell membrane</keyword>
<feature type="transmembrane region" description="Helical" evidence="14">
    <location>
        <begin position="312"/>
        <end position="335"/>
    </location>
</feature>
<sequence length="605" mass="69957">MIRRVYTQYFKNNLFMKTILLFSIFTIIAIIAFSYLMYDFMSQSIVNSELDKQKKAMESVDHYLTNKYEAVQSMVTDVYKDEILANNVSYFLQHSFQEYVSNNLDQFDLSKAKSSLNGLEYFRNKMEDDRSIEDMILYSANQQFMYVNTPDRTTLISTNASRSYVPDAIAMEINSVASPSFWMRKAMGQLDPRLYSIRSPINDKATLKNIGQLFVYYKSSGIQDALVSYNKDLKGSILVLADDGDVLFDSSDRYYGAVYPYMKMTNSLYKEVTLDKPSYMTTLTQNKAGYMVVGVAAKSEIAMAYRSLRNTIIFISALCIFFAILLPSLFVINFAKRTKKIIRFMGKVEKGDLNARIYDLQEDELGQISRSFNEMLDELTRYIDRVYKAEIKQKHTELSALQARVNPHFLYNTLEVIRMRAISQGAGDVGEMIYSLSVLFKHSYEQKSVYTLEDEIEVCRLYLELFRIRYKDKLSYVIEWDKGLAKRQIMKLSLQPIIENYIVHGLQAQREDNRIVIRIQQVDDLLRFEFADNGIGIAQDKLLEIQQSLIELDSPEEAFGLRSVNDRLRLFYGIGHGIKIDSELGKGTTVTVWFPFKEGGDDHHV</sequence>
<evidence type="ECO:0000256" key="11">
    <source>
        <dbReference type="ARBA" id="ARBA00022989"/>
    </source>
</evidence>
<evidence type="ECO:0000313" key="17">
    <source>
        <dbReference type="EMBL" id="QGQ99743.1"/>
    </source>
</evidence>
<dbReference type="SUPFAM" id="SSF55874">
    <property type="entry name" value="ATPase domain of HSP90 chaperone/DNA topoisomerase II/histidine kinase"/>
    <property type="match status" value="1"/>
</dbReference>
<reference evidence="18" key="1">
    <citation type="submission" date="2018-11" db="EMBL/GenBank/DDBJ databases">
        <title>Complete genome sequence of Paenibacillus sp. ML311-T8.</title>
        <authorList>
            <person name="Nam Y.-D."/>
            <person name="Kang J."/>
            <person name="Chung W.-H."/>
            <person name="Park Y.S."/>
        </authorList>
    </citation>
    <scope>NUCLEOTIDE SEQUENCE [LARGE SCALE GENOMIC DNA]</scope>
    <source>
        <strain evidence="18">ML311-T8</strain>
    </source>
</reference>
<organism evidence="17 18">
    <name type="scientific">Paenibacillus psychroresistens</name>
    <dbReference type="NCBI Taxonomy" id="1778678"/>
    <lineage>
        <taxon>Bacteria</taxon>
        <taxon>Bacillati</taxon>
        <taxon>Bacillota</taxon>
        <taxon>Bacilli</taxon>
        <taxon>Bacillales</taxon>
        <taxon>Paenibacillaceae</taxon>
        <taxon>Paenibacillus</taxon>
    </lineage>
</organism>
<dbReference type="InterPro" id="IPR005467">
    <property type="entry name" value="His_kinase_dom"/>
</dbReference>
<keyword evidence="12" id="KW-0902">Two-component regulatory system</keyword>
<dbReference type="InterPro" id="IPR003660">
    <property type="entry name" value="HAMP_dom"/>
</dbReference>
<keyword evidence="11 14" id="KW-1133">Transmembrane helix</keyword>
<evidence type="ECO:0000256" key="1">
    <source>
        <dbReference type="ARBA" id="ARBA00000085"/>
    </source>
</evidence>
<proteinExistence type="predicted"/>
<dbReference type="InterPro" id="IPR010559">
    <property type="entry name" value="Sig_transdc_His_kin_internal"/>
</dbReference>
<evidence type="ECO:0000256" key="14">
    <source>
        <dbReference type="SAM" id="Phobius"/>
    </source>
</evidence>
<dbReference type="Pfam" id="PF02518">
    <property type="entry name" value="HATPase_c"/>
    <property type="match status" value="1"/>
</dbReference>
<evidence type="ECO:0000256" key="10">
    <source>
        <dbReference type="ARBA" id="ARBA00022840"/>
    </source>
</evidence>
<comment type="catalytic activity">
    <reaction evidence="1">
        <text>ATP + protein L-histidine = ADP + protein N-phospho-L-histidine.</text>
        <dbReference type="EC" id="2.7.13.3"/>
    </reaction>
</comment>
<dbReference type="SUPFAM" id="SSF158472">
    <property type="entry name" value="HAMP domain-like"/>
    <property type="match status" value="1"/>
</dbReference>
<evidence type="ECO:0000313" key="18">
    <source>
        <dbReference type="Proteomes" id="UP000426246"/>
    </source>
</evidence>
<dbReference type="OrthoDB" id="9776552at2"/>
<evidence type="ECO:0000256" key="7">
    <source>
        <dbReference type="ARBA" id="ARBA00022692"/>
    </source>
</evidence>
<keyword evidence="8" id="KW-0547">Nucleotide-binding</keyword>
<evidence type="ECO:0000256" key="5">
    <source>
        <dbReference type="ARBA" id="ARBA00022553"/>
    </source>
</evidence>
<dbReference type="InterPro" id="IPR036890">
    <property type="entry name" value="HATPase_C_sf"/>
</dbReference>
<keyword evidence="9 17" id="KW-0418">Kinase</keyword>
<dbReference type="EMBL" id="CP034235">
    <property type="protein sequence ID" value="QGQ99743.1"/>
    <property type="molecule type" value="Genomic_DNA"/>
</dbReference>
<keyword evidence="5" id="KW-0597">Phosphoprotein</keyword>
<dbReference type="EC" id="2.7.13.3" evidence="3"/>
<evidence type="ECO:0000256" key="13">
    <source>
        <dbReference type="ARBA" id="ARBA00023136"/>
    </source>
</evidence>
<dbReference type="CDD" id="cd06225">
    <property type="entry name" value="HAMP"/>
    <property type="match status" value="1"/>
</dbReference>
<keyword evidence="6" id="KW-0808">Transferase</keyword>
<evidence type="ECO:0000256" key="2">
    <source>
        <dbReference type="ARBA" id="ARBA00004651"/>
    </source>
</evidence>
<dbReference type="Pfam" id="PF06580">
    <property type="entry name" value="His_kinase"/>
    <property type="match status" value="1"/>
</dbReference>
<dbReference type="InterPro" id="IPR050640">
    <property type="entry name" value="Bact_2-comp_sensor_kinase"/>
</dbReference>
<dbReference type="AlphaFoldDB" id="A0A6B8RWJ2"/>
<evidence type="ECO:0000256" key="4">
    <source>
        <dbReference type="ARBA" id="ARBA00022475"/>
    </source>
</evidence>
<dbReference type="PROSITE" id="PS50109">
    <property type="entry name" value="HIS_KIN"/>
    <property type="match status" value="1"/>
</dbReference>
<dbReference type="PROSITE" id="PS50885">
    <property type="entry name" value="HAMP"/>
    <property type="match status" value="1"/>
</dbReference>
<dbReference type="InterPro" id="IPR003594">
    <property type="entry name" value="HATPase_dom"/>
</dbReference>
<gene>
    <name evidence="17" type="ORF">EHS13_35210</name>
</gene>
<dbReference type="Gene3D" id="6.10.340.10">
    <property type="match status" value="1"/>
</dbReference>
<dbReference type="KEGG" id="ppsc:EHS13_35210"/>
<dbReference type="PANTHER" id="PTHR34220">
    <property type="entry name" value="SENSOR HISTIDINE KINASE YPDA"/>
    <property type="match status" value="1"/>
</dbReference>
<keyword evidence="7 14" id="KW-0812">Transmembrane</keyword>